<gene>
    <name evidence="2" type="ORF">Pan14r_30360</name>
</gene>
<proteinExistence type="predicted"/>
<protein>
    <submittedName>
        <fullName evidence="2">Uncharacterized protein</fullName>
    </submittedName>
</protein>
<feature type="compositionally biased region" description="Polar residues" evidence="1">
    <location>
        <begin position="167"/>
        <end position="176"/>
    </location>
</feature>
<sequence>MFSLSNSTGFIPPAGHFRSTRRRPALTGLWGVLLASCLAFSLDAATPESTVADRDAYRALASPITMRAEGQTVGEVVDQLATTRTLNLWRQRDLDWDAELPEISLGPSVAAALQQVADRLDATVIVRSGVVLVGRSAWIERNLAELHRAELDGAQLNEAQRDEARPGSSQRRTTGASGAHPAAHLVSIRWPDLITPSELVRLARRADGVHTAELSPADIAGRPKIDDEFPHDLWPAGQLLGVAPASVESLVRGQFAAGADPSESWQDRYPGVIGSGRWGRRVRTAAGVGRMSTINGTVTLTGTAATHRVALQTLLQAFLAQANPKTTGQEATFDFKVENQPAAHVLESLAQAAGVPLQVEADEPSRVQQRVTFSAKKKTLVQLAQQAASEAGLQIQFRDDRWIIR</sequence>
<keyword evidence="3" id="KW-1185">Reference proteome</keyword>
<reference evidence="2 3" key="1">
    <citation type="submission" date="2019-02" db="EMBL/GenBank/DDBJ databases">
        <title>Deep-cultivation of Planctomycetes and their phenomic and genomic characterization uncovers novel biology.</title>
        <authorList>
            <person name="Wiegand S."/>
            <person name="Jogler M."/>
            <person name="Boedeker C."/>
            <person name="Pinto D."/>
            <person name="Vollmers J."/>
            <person name="Rivas-Marin E."/>
            <person name="Kohn T."/>
            <person name="Peeters S.H."/>
            <person name="Heuer A."/>
            <person name="Rast P."/>
            <person name="Oberbeckmann S."/>
            <person name="Bunk B."/>
            <person name="Jeske O."/>
            <person name="Meyerdierks A."/>
            <person name="Storesund J.E."/>
            <person name="Kallscheuer N."/>
            <person name="Luecker S."/>
            <person name="Lage O.M."/>
            <person name="Pohl T."/>
            <person name="Merkel B.J."/>
            <person name="Hornburger P."/>
            <person name="Mueller R.-W."/>
            <person name="Bruemmer F."/>
            <person name="Labrenz M."/>
            <person name="Spormann A.M."/>
            <person name="Op Den Camp H."/>
            <person name="Overmann J."/>
            <person name="Amann R."/>
            <person name="Jetten M.S.M."/>
            <person name="Mascher T."/>
            <person name="Medema M.H."/>
            <person name="Devos D.P."/>
            <person name="Kaster A.-K."/>
            <person name="Ovreas L."/>
            <person name="Rohde M."/>
            <person name="Galperin M.Y."/>
            <person name="Jogler C."/>
        </authorList>
    </citation>
    <scope>NUCLEOTIDE SEQUENCE [LARGE SCALE GENOMIC DNA]</scope>
    <source>
        <strain evidence="2 3">Pan14r</strain>
    </source>
</reference>
<dbReference type="Proteomes" id="UP000317238">
    <property type="component" value="Unassembled WGS sequence"/>
</dbReference>
<feature type="region of interest" description="Disordered" evidence="1">
    <location>
        <begin position="156"/>
        <end position="181"/>
    </location>
</feature>
<evidence type="ECO:0000313" key="3">
    <source>
        <dbReference type="Proteomes" id="UP000317238"/>
    </source>
</evidence>
<organism evidence="2 3">
    <name type="scientific">Crateriforma conspicua</name>
    <dbReference type="NCBI Taxonomy" id="2527996"/>
    <lineage>
        <taxon>Bacteria</taxon>
        <taxon>Pseudomonadati</taxon>
        <taxon>Planctomycetota</taxon>
        <taxon>Planctomycetia</taxon>
        <taxon>Planctomycetales</taxon>
        <taxon>Planctomycetaceae</taxon>
        <taxon>Crateriforma</taxon>
    </lineage>
</organism>
<dbReference type="AlphaFoldDB" id="A0A5C5Y714"/>
<dbReference type="Gene3D" id="3.55.50.30">
    <property type="match status" value="1"/>
</dbReference>
<evidence type="ECO:0000256" key="1">
    <source>
        <dbReference type="SAM" id="MobiDB-lite"/>
    </source>
</evidence>
<dbReference type="RefSeq" id="WP_165701446.1">
    <property type="nucleotide sequence ID" value="NZ_CP036319.1"/>
</dbReference>
<name>A0A5C5Y714_9PLAN</name>
<evidence type="ECO:0000313" key="2">
    <source>
        <dbReference type="EMBL" id="TWT70729.1"/>
    </source>
</evidence>
<dbReference type="EMBL" id="SJPL01000001">
    <property type="protein sequence ID" value="TWT70729.1"/>
    <property type="molecule type" value="Genomic_DNA"/>
</dbReference>
<accession>A0A5C5Y714</accession>
<comment type="caution">
    <text evidence="2">The sequence shown here is derived from an EMBL/GenBank/DDBJ whole genome shotgun (WGS) entry which is preliminary data.</text>
</comment>